<dbReference type="AlphaFoldDB" id="A0AAU7VR71"/>
<keyword evidence="2" id="KW-1277">Toxin-antitoxin system</keyword>
<evidence type="ECO:0000256" key="4">
    <source>
        <dbReference type="ARBA" id="ARBA00022741"/>
    </source>
</evidence>
<protein>
    <submittedName>
        <fullName evidence="6">HepT-like ribonuclease domain-containing protein</fullName>
    </submittedName>
</protein>
<dbReference type="PANTHER" id="PTHR34139">
    <property type="entry name" value="UPF0331 PROTEIN MJ0127"/>
    <property type="match status" value="1"/>
</dbReference>
<organism evidence="6">
    <name type="scientific">Microbacterium sp. A8/3-1</name>
    <dbReference type="NCBI Taxonomy" id="3160749"/>
    <lineage>
        <taxon>Bacteria</taxon>
        <taxon>Bacillati</taxon>
        <taxon>Actinomycetota</taxon>
        <taxon>Actinomycetes</taxon>
        <taxon>Micrococcales</taxon>
        <taxon>Microbacteriaceae</taxon>
        <taxon>Microbacterium</taxon>
    </lineage>
</organism>
<reference evidence="6" key="1">
    <citation type="submission" date="2024-06" db="EMBL/GenBank/DDBJ databases">
        <title>Draft genome sequence of Microbacterium sp. strain A8/3-1, isolated from Oxytropis tragacanthoides Fisch. ex DC. Root nodules in the Altai region of Russia.</title>
        <authorList>
            <person name="Sazanova A."/>
            <person name="Guro P."/>
            <person name="Kuznetsova I."/>
            <person name="Belimov A."/>
            <person name="Safronova V."/>
        </authorList>
    </citation>
    <scope>NUCLEOTIDE SEQUENCE</scope>
    <source>
        <strain evidence="6">A8/3-1</strain>
    </source>
</reference>
<dbReference type="InterPro" id="IPR051813">
    <property type="entry name" value="HepT_RNase_toxin"/>
</dbReference>
<name>A0AAU7VR71_9MICO</name>
<dbReference type="RefSeq" id="WP_350350417.1">
    <property type="nucleotide sequence ID" value="NZ_CP158357.1"/>
</dbReference>
<dbReference type="PANTHER" id="PTHR34139:SF1">
    <property type="entry name" value="RNASE MJ1380-RELATED"/>
    <property type="match status" value="1"/>
</dbReference>
<sequence>MNSADRVDRWLADLRDALARAANLAERGREAFDVDPALPLAFEALSNRIGDLSKRLVHADEARFSDPVWRQAARNRDFVVHHYDRIDRDLLWRTVTTAFPALEARVQAAITSGAGAPRPRP</sequence>
<keyword evidence="4" id="KW-0547">Nucleotide-binding</keyword>
<dbReference type="GO" id="GO:0110001">
    <property type="term" value="C:toxin-antitoxin complex"/>
    <property type="evidence" value="ECO:0007669"/>
    <property type="project" value="InterPro"/>
</dbReference>
<dbReference type="GO" id="GO:0016787">
    <property type="term" value="F:hydrolase activity"/>
    <property type="evidence" value="ECO:0007669"/>
    <property type="project" value="UniProtKB-KW"/>
</dbReference>
<dbReference type="InterPro" id="IPR008201">
    <property type="entry name" value="HepT-like"/>
</dbReference>
<evidence type="ECO:0000256" key="2">
    <source>
        <dbReference type="ARBA" id="ARBA00022649"/>
    </source>
</evidence>
<evidence type="ECO:0000256" key="5">
    <source>
        <dbReference type="ARBA" id="ARBA00022801"/>
    </source>
</evidence>
<gene>
    <name evidence="6" type="ORF">ABS642_13065</name>
</gene>
<keyword evidence="1" id="KW-0597">Phosphoprotein</keyword>
<dbReference type="GO" id="GO:0004540">
    <property type="term" value="F:RNA nuclease activity"/>
    <property type="evidence" value="ECO:0007669"/>
    <property type="project" value="InterPro"/>
</dbReference>
<evidence type="ECO:0000313" key="6">
    <source>
        <dbReference type="EMBL" id="XBX76842.1"/>
    </source>
</evidence>
<evidence type="ECO:0000256" key="1">
    <source>
        <dbReference type="ARBA" id="ARBA00022553"/>
    </source>
</evidence>
<accession>A0AAU7VR71</accession>
<proteinExistence type="predicted"/>
<dbReference type="EMBL" id="CP158357">
    <property type="protein sequence ID" value="XBX76842.1"/>
    <property type="molecule type" value="Genomic_DNA"/>
</dbReference>
<dbReference type="GO" id="GO:0000166">
    <property type="term" value="F:nucleotide binding"/>
    <property type="evidence" value="ECO:0007669"/>
    <property type="project" value="UniProtKB-KW"/>
</dbReference>
<keyword evidence="5" id="KW-0378">Hydrolase</keyword>
<dbReference type="Pfam" id="PF01934">
    <property type="entry name" value="HepT-like"/>
    <property type="match status" value="1"/>
</dbReference>
<keyword evidence="3" id="KW-0540">Nuclease</keyword>
<evidence type="ECO:0000256" key="3">
    <source>
        <dbReference type="ARBA" id="ARBA00022722"/>
    </source>
</evidence>